<name>A0A964XRZ7_9PROT</name>
<comment type="caution">
    <text evidence="1">The sequence shown here is derived from an EMBL/GenBank/DDBJ whole genome shotgun (WGS) entry which is preliminary data.</text>
</comment>
<organism evidence="1 2">
    <name type="scientific">Candidatus Fonsibacter lacus</name>
    <dbReference type="NCBI Taxonomy" id="2576439"/>
    <lineage>
        <taxon>Bacteria</taxon>
        <taxon>Pseudomonadati</taxon>
        <taxon>Pseudomonadota</taxon>
        <taxon>Alphaproteobacteria</taxon>
        <taxon>Candidatus Pelagibacterales</taxon>
        <taxon>Candidatus Pelagibacterales incertae sedis</taxon>
        <taxon>Candidatus Fonsibacter</taxon>
    </lineage>
</organism>
<accession>A0A964XRZ7</accession>
<evidence type="ECO:0000313" key="1">
    <source>
        <dbReference type="EMBL" id="NBN88156.1"/>
    </source>
</evidence>
<dbReference type="AlphaFoldDB" id="A0A964XRZ7"/>
<evidence type="ECO:0000313" key="2">
    <source>
        <dbReference type="Proteomes" id="UP000713222"/>
    </source>
</evidence>
<dbReference type="Proteomes" id="UP000713222">
    <property type="component" value="Unassembled WGS sequence"/>
</dbReference>
<sequence length="284" mass="32810">MIINRIFARSPYIIEINEIGQAGSKVELYIYYNGTTPPSSPSYTLEKLIPASNNTQTLYNISPYLMEQIKHDVFNNNYSTDGGLLGFNQYVLVDVKRYKLVLNTYVLLDTITYWAYDGFGYYSQGYNPSHGQAMPVHLDEMDYYFWSDANNNPSLNQLEQAGTFTAYLEVGWTVKYTQLQTGLTHSYTISADNMYNLYRVYPNYYLTGNKVEIFTPTSVLSWTATFNPMEECRYDVQVVDFINMYGAWQREFFFKASFESLATTTTEFNLMQTIGLFGSWDTKA</sequence>
<gene>
    <name evidence="1" type="ORF">EBV32_03600</name>
</gene>
<dbReference type="EMBL" id="RGET01000058">
    <property type="protein sequence ID" value="NBN88156.1"/>
    <property type="molecule type" value="Genomic_DNA"/>
</dbReference>
<proteinExistence type="predicted"/>
<feature type="non-terminal residue" evidence="1">
    <location>
        <position position="284"/>
    </location>
</feature>
<reference evidence="1" key="1">
    <citation type="submission" date="2018-10" db="EMBL/GenBank/DDBJ databases">
        <title>Iterative Subtractive Binning of Freshwater Chronoseries Metagenomes Recovers Nearly Complete Genomes from over Four Hundred Novel Species.</title>
        <authorList>
            <person name="Rodriguez-R L.M."/>
            <person name="Tsementzi D."/>
            <person name="Luo C."/>
            <person name="Konstantinidis K.T."/>
        </authorList>
    </citation>
    <scope>NUCLEOTIDE SEQUENCE</scope>
    <source>
        <strain evidence="1">WB7_6_001</strain>
    </source>
</reference>
<protein>
    <submittedName>
        <fullName evidence="1">Uncharacterized protein</fullName>
    </submittedName>
</protein>